<feature type="non-terminal residue" evidence="13">
    <location>
        <position position="1"/>
    </location>
</feature>
<keyword evidence="7" id="KW-0479">Metal-binding</keyword>
<evidence type="ECO:0000256" key="1">
    <source>
        <dbReference type="ARBA" id="ARBA00001936"/>
    </source>
</evidence>
<comment type="caution">
    <text evidence="13">The sequence shown here is derived from an EMBL/GenBank/DDBJ whole genome shotgun (WGS) entry which is preliminary data.</text>
</comment>
<dbReference type="GO" id="GO:1990817">
    <property type="term" value="F:poly(A) RNA polymerase activity"/>
    <property type="evidence" value="ECO:0007669"/>
    <property type="project" value="UniProtKB-EC"/>
</dbReference>
<dbReference type="EC" id="2.7.7.19" evidence="4"/>
<evidence type="ECO:0000256" key="7">
    <source>
        <dbReference type="ARBA" id="ARBA00022723"/>
    </source>
</evidence>
<evidence type="ECO:0000256" key="10">
    <source>
        <dbReference type="ARBA" id="ARBA00048830"/>
    </source>
</evidence>
<dbReference type="FunFam" id="1.10.1410.10:FF:000007">
    <property type="entry name" value="poly(A) RNA polymerase GLD2 isoform X1"/>
    <property type="match status" value="1"/>
</dbReference>
<evidence type="ECO:0000256" key="9">
    <source>
        <dbReference type="ARBA" id="ARBA00038491"/>
    </source>
</evidence>
<evidence type="ECO:0000259" key="12">
    <source>
        <dbReference type="Pfam" id="PF22600"/>
    </source>
</evidence>
<dbReference type="GO" id="GO:0005737">
    <property type="term" value="C:cytoplasm"/>
    <property type="evidence" value="ECO:0007669"/>
    <property type="project" value="UniProtKB-SubCell"/>
</dbReference>
<sequence>MFPNSSNLGRPPFSPKYQQQSAFFTKLPLNMPPTLLSHQQILVPPFHFRTTPAVTPVVTLQPVTYASVSPVSTSDALTSFQGRKRQSQQCVPDDAKRQRIHSYDSDTAVVNQAVPLPEEHRRSFPASISVQSPVLHAHGSPTLIGCVPPLQDTLFPDPTATSLPVAKDELSQQVLALFQACRQQASDLDRKELCRTELQREIQLIFPQSRLFLVGSSLNGFGTRTSDGDLCLVVKEEPVNQKTEARRILSLVQKLFTTKLCKLLCKVRCKHSEIKYHDASFFFLPNSNVDFDLNVNNVIGIRNTFLLRTYAFIENRVRPLVLVVKKWASFHEINDASRGTLNSYSLVLMVLHYLQTLPEPILPSLQKNYPECFDPTMQLHLVHQAPRTIPPYISKNGSSLGDLLIGFFKYYATEFDWSHQMISVREAKAVARPDGTEWRNKFICVEEPFDGTNTARAVHEKQKFDMIRGEFAQAWRLLQDKKDLNCILPLKVTRQNR</sequence>
<keyword evidence="8" id="KW-0460">Magnesium</keyword>
<comment type="catalytic activity">
    <reaction evidence="10">
        <text>RNA(n) + ATP = RNA(n)-3'-adenine ribonucleotide + diphosphate</text>
        <dbReference type="Rhea" id="RHEA:11332"/>
        <dbReference type="Rhea" id="RHEA-COMP:14527"/>
        <dbReference type="Rhea" id="RHEA-COMP:17347"/>
        <dbReference type="ChEBI" id="CHEBI:30616"/>
        <dbReference type="ChEBI" id="CHEBI:33019"/>
        <dbReference type="ChEBI" id="CHEBI:140395"/>
        <dbReference type="ChEBI" id="CHEBI:173115"/>
        <dbReference type="EC" id="2.7.7.19"/>
    </reaction>
</comment>
<dbReference type="PANTHER" id="PTHR12271">
    <property type="entry name" value="POLY A POLYMERASE CID PAP -RELATED"/>
    <property type="match status" value="1"/>
</dbReference>
<protein>
    <recommendedName>
        <fullName evidence="4">polynucleotide adenylyltransferase</fullName>
        <ecNumber evidence="4">2.7.7.19</ecNumber>
    </recommendedName>
</protein>
<dbReference type="AlphaFoldDB" id="A0A7L0V3Y8"/>
<dbReference type="CDD" id="cd05402">
    <property type="entry name" value="NT_PAP_TUTase"/>
    <property type="match status" value="1"/>
</dbReference>
<dbReference type="OrthoDB" id="2274644at2759"/>
<comment type="similarity">
    <text evidence="9">Belongs to the DNA polymerase type-B-like family. GLD2 subfamily.</text>
</comment>
<comment type="cofactor">
    <cofactor evidence="2">
        <name>Mg(2+)</name>
        <dbReference type="ChEBI" id="CHEBI:18420"/>
    </cofactor>
</comment>
<dbReference type="InterPro" id="IPR054708">
    <property type="entry name" value="MTPAP-like_central"/>
</dbReference>
<evidence type="ECO:0000256" key="3">
    <source>
        <dbReference type="ARBA" id="ARBA00004496"/>
    </source>
</evidence>
<dbReference type="Proteomes" id="UP000558164">
    <property type="component" value="Unassembled WGS sequence"/>
</dbReference>
<evidence type="ECO:0000259" key="11">
    <source>
        <dbReference type="Pfam" id="PF03828"/>
    </source>
</evidence>
<accession>A0A7L0V3Y8</accession>
<evidence type="ECO:0000256" key="6">
    <source>
        <dbReference type="ARBA" id="ARBA00022679"/>
    </source>
</evidence>
<name>A0A7L0V3Y8_9PASE</name>
<evidence type="ECO:0000313" key="13">
    <source>
        <dbReference type="EMBL" id="NXL73619.1"/>
    </source>
</evidence>
<feature type="non-terminal residue" evidence="13">
    <location>
        <position position="497"/>
    </location>
</feature>
<dbReference type="GO" id="GO:0046872">
    <property type="term" value="F:metal ion binding"/>
    <property type="evidence" value="ECO:0007669"/>
    <property type="project" value="UniProtKB-KW"/>
</dbReference>
<keyword evidence="5" id="KW-0963">Cytoplasm</keyword>
<evidence type="ECO:0000256" key="5">
    <source>
        <dbReference type="ARBA" id="ARBA00022490"/>
    </source>
</evidence>
<evidence type="ECO:0000256" key="4">
    <source>
        <dbReference type="ARBA" id="ARBA00012388"/>
    </source>
</evidence>
<gene>
    <name evidence="13" type="primary">Tent2</name>
    <name evidence="13" type="ORF">LEPASP_R05528</name>
</gene>
<feature type="domain" description="Poly(A) RNA polymerase mitochondrial-like central palm" evidence="12">
    <location>
        <begin position="170"/>
        <end position="311"/>
    </location>
</feature>
<dbReference type="PANTHER" id="PTHR12271:SF40">
    <property type="entry name" value="POLY(A) RNA POLYMERASE GLD2"/>
    <property type="match status" value="1"/>
</dbReference>
<feature type="domain" description="PAP-associated" evidence="11">
    <location>
        <begin position="399"/>
        <end position="453"/>
    </location>
</feature>
<dbReference type="EMBL" id="VXAX01002805">
    <property type="protein sequence ID" value="NXL73619.1"/>
    <property type="molecule type" value="Genomic_DNA"/>
</dbReference>
<dbReference type="Pfam" id="PF03828">
    <property type="entry name" value="PAP_assoc"/>
    <property type="match status" value="1"/>
</dbReference>
<dbReference type="Gene3D" id="1.10.1410.10">
    <property type="match status" value="1"/>
</dbReference>
<evidence type="ECO:0000313" key="14">
    <source>
        <dbReference type="Proteomes" id="UP000558164"/>
    </source>
</evidence>
<proteinExistence type="inferred from homology"/>
<dbReference type="GO" id="GO:0031123">
    <property type="term" value="P:RNA 3'-end processing"/>
    <property type="evidence" value="ECO:0007669"/>
    <property type="project" value="TreeGrafter"/>
</dbReference>
<dbReference type="Pfam" id="PF22600">
    <property type="entry name" value="MTPAP-like_central"/>
    <property type="match status" value="1"/>
</dbReference>
<dbReference type="InterPro" id="IPR043519">
    <property type="entry name" value="NT_sf"/>
</dbReference>
<dbReference type="InterPro" id="IPR002058">
    <property type="entry name" value="PAP_assoc"/>
</dbReference>
<dbReference type="SUPFAM" id="SSF81301">
    <property type="entry name" value="Nucleotidyltransferase"/>
    <property type="match status" value="1"/>
</dbReference>
<keyword evidence="14" id="KW-1185">Reference proteome</keyword>
<keyword evidence="6" id="KW-0808">Transferase</keyword>
<organism evidence="13 14">
    <name type="scientific">Leptocoma aspasia</name>
    <dbReference type="NCBI Taxonomy" id="2585812"/>
    <lineage>
        <taxon>Eukaryota</taxon>
        <taxon>Metazoa</taxon>
        <taxon>Chordata</taxon>
        <taxon>Craniata</taxon>
        <taxon>Vertebrata</taxon>
        <taxon>Euteleostomi</taxon>
        <taxon>Archelosauria</taxon>
        <taxon>Archosauria</taxon>
        <taxon>Dinosauria</taxon>
        <taxon>Saurischia</taxon>
        <taxon>Theropoda</taxon>
        <taxon>Coelurosauria</taxon>
        <taxon>Aves</taxon>
        <taxon>Neognathae</taxon>
        <taxon>Neoaves</taxon>
        <taxon>Telluraves</taxon>
        <taxon>Australaves</taxon>
        <taxon>Passeriformes</taxon>
        <taxon>Passeroidea</taxon>
        <taxon>Nectariniidae</taxon>
        <taxon>Leptocoma</taxon>
    </lineage>
</organism>
<dbReference type="SUPFAM" id="SSF81631">
    <property type="entry name" value="PAP/OAS1 substrate-binding domain"/>
    <property type="match status" value="1"/>
</dbReference>
<comment type="subcellular location">
    <subcellularLocation>
        <location evidence="3">Cytoplasm</location>
    </subcellularLocation>
</comment>
<comment type="cofactor">
    <cofactor evidence="1">
        <name>Mn(2+)</name>
        <dbReference type="ChEBI" id="CHEBI:29035"/>
    </cofactor>
</comment>
<evidence type="ECO:0000256" key="8">
    <source>
        <dbReference type="ARBA" id="ARBA00022842"/>
    </source>
</evidence>
<reference evidence="13 14" key="1">
    <citation type="submission" date="2019-09" db="EMBL/GenBank/DDBJ databases">
        <title>Bird 10,000 Genomes (B10K) Project - Family phase.</title>
        <authorList>
            <person name="Zhang G."/>
        </authorList>
    </citation>
    <scope>NUCLEOTIDE SEQUENCE [LARGE SCALE GENOMIC DNA]</scope>
    <source>
        <strain evidence="13">B10K-DU-001-35</strain>
        <tissue evidence="13">Muscle</tissue>
    </source>
</reference>
<evidence type="ECO:0000256" key="2">
    <source>
        <dbReference type="ARBA" id="ARBA00001946"/>
    </source>
</evidence>
<dbReference type="Gene3D" id="3.30.460.10">
    <property type="entry name" value="Beta Polymerase, domain 2"/>
    <property type="match status" value="1"/>
</dbReference>